<protein>
    <submittedName>
        <fullName evidence="7">Ethanolamine phosphotransferase (EPT)</fullName>
        <ecNumber evidence="7">2.7.8.1</ecNumber>
    </submittedName>
</protein>
<dbReference type="GO" id="GO:0016020">
    <property type="term" value="C:membrane"/>
    <property type="evidence" value="ECO:0007669"/>
    <property type="project" value="UniProtKB-SubCell"/>
</dbReference>
<dbReference type="EMBL" id="CZPT02001895">
    <property type="protein sequence ID" value="SCU72654.1"/>
    <property type="molecule type" value="Genomic_DNA"/>
</dbReference>
<accession>A0A1G4IJX7</accession>
<dbReference type="InterPro" id="IPR043130">
    <property type="entry name" value="CDP-OH_PTrfase_TM_dom"/>
</dbReference>
<dbReference type="RefSeq" id="XP_067083128.1">
    <property type="nucleotide sequence ID" value="XM_067227027.1"/>
</dbReference>
<dbReference type="EC" id="2.7.8.1" evidence="7"/>
<evidence type="ECO:0000256" key="1">
    <source>
        <dbReference type="ARBA" id="ARBA00004370"/>
    </source>
</evidence>
<dbReference type="Proteomes" id="UP000195570">
    <property type="component" value="Unassembled WGS sequence"/>
</dbReference>
<dbReference type="FunFam" id="1.20.120.1760:FF:000039">
    <property type="entry name" value="Ethanolamine phosphotransferase (EPT)"/>
    <property type="match status" value="1"/>
</dbReference>
<feature type="transmembrane region" description="Helical" evidence="6">
    <location>
        <begin position="291"/>
        <end position="311"/>
    </location>
</feature>
<evidence type="ECO:0000256" key="4">
    <source>
        <dbReference type="ARBA" id="ARBA00023136"/>
    </source>
</evidence>
<feature type="transmembrane region" description="Helical" evidence="6">
    <location>
        <begin position="51"/>
        <end position="70"/>
    </location>
</feature>
<reference evidence="7" key="1">
    <citation type="submission" date="2016-09" db="EMBL/GenBank/DDBJ databases">
        <authorList>
            <person name="Hebert L."/>
            <person name="Moumen B."/>
        </authorList>
    </citation>
    <scope>NUCLEOTIDE SEQUENCE [LARGE SCALE GENOMIC DNA]</scope>
    <source>
        <strain evidence="7">OVI</strain>
    </source>
</reference>
<dbReference type="GO" id="GO:0004307">
    <property type="term" value="F:ethanolaminephosphotransferase activity"/>
    <property type="evidence" value="ECO:0007669"/>
    <property type="project" value="UniProtKB-EC"/>
</dbReference>
<gene>
    <name evidence="7" type="ORF">TEOVI_000423200</name>
</gene>
<evidence type="ECO:0000313" key="7">
    <source>
        <dbReference type="EMBL" id="SCU72654.1"/>
    </source>
</evidence>
<feature type="transmembrane region" description="Helical" evidence="6">
    <location>
        <begin position="366"/>
        <end position="399"/>
    </location>
</feature>
<evidence type="ECO:0000256" key="6">
    <source>
        <dbReference type="SAM" id="Phobius"/>
    </source>
</evidence>
<dbReference type="InterPro" id="IPR048254">
    <property type="entry name" value="CDP_ALCOHOL_P_TRANSF_CS"/>
</dbReference>
<comment type="caution">
    <text evidence="7">The sequence shown here is derived from an EMBL/GenBank/DDBJ whole genome shotgun (WGS) entry which is preliminary data.</text>
</comment>
<name>A0A1G4IJX7_TRYEQ</name>
<organism evidence="7 8">
    <name type="scientific">Trypanosoma equiperdum</name>
    <dbReference type="NCBI Taxonomy" id="5694"/>
    <lineage>
        <taxon>Eukaryota</taxon>
        <taxon>Discoba</taxon>
        <taxon>Euglenozoa</taxon>
        <taxon>Kinetoplastea</taxon>
        <taxon>Metakinetoplastina</taxon>
        <taxon>Trypanosomatida</taxon>
        <taxon>Trypanosomatidae</taxon>
        <taxon>Trypanosoma</taxon>
    </lineage>
</organism>
<keyword evidence="6" id="KW-1133">Transmembrane helix</keyword>
<feature type="transmembrane region" description="Helical" evidence="6">
    <location>
        <begin position="331"/>
        <end position="354"/>
    </location>
</feature>
<dbReference type="GeneID" id="92378172"/>
<dbReference type="InterPro" id="IPR000462">
    <property type="entry name" value="CDP-OH_P_trans"/>
</dbReference>
<dbReference type="Gene3D" id="1.20.120.1760">
    <property type="match status" value="1"/>
</dbReference>
<keyword evidence="4 6" id="KW-0472">Membrane</keyword>
<dbReference type="GO" id="GO:0008654">
    <property type="term" value="P:phospholipid biosynthetic process"/>
    <property type="evidence" value="ECO:0007669"/>
    <property type="project" value="InterPro"/>
</dbReference>
<feature type="transmembrane region" description="Helical" evidence="6">
    <location>
        <begin position="113"/>
        <end position="136"/>
    </location>
</feature>
<keyword evidence="3 5" id="KW-0808">Transferase</keyword>
<dbReference type="Pfam" id="PF01066">
    <property type="entry name" value="CDP-OH_P_transf"/>
    <property type="match status" value="1"/>
</dbReference>
<keyword evidence="8" id="KW-1185">Reference proteome</keyword>
<dbReference type="AlphaFoldDB" id="A0A1G4IJX7"/>
<dbReference type="PROSITE" id="PS00379">
    <property type="entry name" value="CDP_ALCOHOL_P_TRANSF"/>
    <property type="match status" value="1"/>
</dbReference>
<evidence type="ECO:0000256" key="2">
    <source>
        <dbReference type="ARBA" id="ARBA00010441"/>
    </source>
</evidence>
<evidence type="ECO:0000256" key="3">
    <source>
        <dbReference type="ARBA" id="ARBA00022679"/>
    </source>
</evidence>
<feature type="transmembrane region" description="Helical" evidence="6">
    <location>
        <begin position="185"/>
        <end position="203"/>
    </location>
</feature>
<dbReference type="VEuPathDB" id="TriTrypDB:TEOVI_000423200"/>
<dbReference type="PANTHER" id="PTHR10414">
    <property type="entry name" value="ETHANOLAMINEPHOSPHOTRANSFERASE"/>
    <property type="match status" value="1"/>
</dbReference>
<comment type="subcellular location">
    <subcellularLocation>
        <location evidence="1">Membrane</location>
    </subcellularLocation>
</comment>
<dbReference type="InterPro" id="IPR014472">
    <property type="entry name" value="CHOPT"/>
</dbReference>
<evidence type="ECO:0000256" key="5">
    <source>
        <dbReference type="RuleBase" id="RU003750"/>
    </source>
</evidence>
<feature type="transmembrane region" description="Helical" evidence="6">
    <location>
        <begin position="215"/>
        <end position="235"/>
    </location>
</feature>
<sequence length="412" mass="45284">MGVVDLLTSTRCEDLSSPVVPQLSYLFEYVLSPVYKYAASLYPTTWTPNKVTLTGIFATVVSSLLLLTAMPLNTFFEPPFATFVPGSYFLIKSPKWMDAPGPSPLYPSMLQPYFNSVFTPTSMLLLCGFLNLIYCVADNTDGCLARRLKKTSNIGEYLDHGLDCVTSLMSTCVSMSVLGFSFSNVAVTTALVALPTILSHTLHYEKNIFIWGNRFVSVDEAMLFFFLTSWISLMFPNVGKATFSPALLNAVLPESWARQLIPLRCIDAGLVVCWISQCFVLVNIGAKSKSMFLRLPTIMLVLNLALLLAIIPCHAVHIEKGGYGTYTLGPFSYVALWIITMACTCSSIVHIPIYAHCAKLPQTDPLPLAGVILVCLIFVSCPPTAAVLAVVCHVGQIWWNVRNLEGSVRKVE</sequence>
<evidence type="ECO:0000313" key="8">
    <source>
        <dbReference type="Proteomes" id="UP000195570"/>
    </source>
</evidence>
<comment type="similarity">
    <text evidence="2 5">Belongs to the CDP-alcohol phosphatidyltransferase class-I family.</text>
</comment>
<proteinExistence type="inferred from homology"/>
<keyword evidence="6" id="KW-0812">Transmembrane</keyword>
<feature type="transmembrane region" description="Helical" evidence="6">
    <location>
        <begin position="261"/>
        <end position="284"/>
    </location>
</feature>
<dbReference type="PANTHER" id="PTHR10414:SF68">
    <property type="entry name" value="ETHANOLAMINE PHOSPHOTRANSFERASE"/>
    <property type="match status" value="1"/>
</dbReference>